<reference evidence="1" key="2">
    <citation type="submission" date="2019-07" db="EMBL/GenBank/DDBJ databases">
        <title>Phylogenomic Reclassification of ATCC Bacillus Strains and Various Taxa within the Genus Bacillus.</title>
        <authorList>
            <person name="Riojas M.A."/>
            <person name="Frank A.M."/>
            <person name="Fenn S.L."/>
            <person name="King S.P."/>
            <person name="Brower S.M."/>
            <person name="Hazbon M.H."/>
        </authorList>
    </citation>
    <scope>NUCLEOTIDE SEQUENCE</scope>
    <source>
        <strain evidence="1">NR-12239</strain>
    </source>
</reference>
<evidence type="ECO:0000313" key="1">
    <source>
        <dbReference type="EMBL" id="MDR4329247.1"/>
    </source>
</evidence>
<organism evidence="1 4">
    <name type="scientific">Bacillus pseudomycoides</name>
    <dbReference type="NCBI Taxonomy" id="64104"/>
    <lineage>
        <taxon>Bacteria</taxon>
        <taxon>Bacillati</taxon>
        <taxon>Bacillota</taxon>
        <taxon>Bacilli</taxon>
        <taxon>Bacillales</taxon>
        <taxon>Bacillaceae</taxon>
        <taxon>Bacillus</taxon>
        <taxon>Bacillus cereus group</taxon>
    </lineage>
</organism>
<comment type="caution">
    <text evidence="1">The sequence shown here is derived from an EMBL/GenBank/DDBJ whole genome shotgun (WGS) entry which is preliminary data.</text>
</comment>
<dbReference type="EMBL" id="NUTL01000335">
    <property type="protein sequence ID" value="PHE82138.1"/>
    <property type="molecule type" value="Genomic_DNA"/>
</dbReference>
<evidence type="ECO:0000313" key="4">
    <source>
        <dbReference type="Proteomes" id="UP001248134"/>
    </source>
</evidence>
<protein>
    <submittedName>
        <fullName evidence="1">Uncharacterized protein</fullName>
    </submittedName>
</protein>
<accession>A0AAJ2DQD2</accession>
<dbReference type="Proteomes" id="UP001248134">
    <property type="component" value="Unassembled WGS sequence"/>
</dbReference>
<proteinExistence type="predicted"/>
<dbReference type="EMBL" id="VLYX01000055">
    <property type="protein sequence ID" value="MDR4329247.1"/>
    <property type="molecule type" value="Genomic_DNA"/>
</dbReference>
<sequence>MKMRSKLTAGIIAMPLNDQSVFHIKYVSNEAALGKDEVYDYQKGSIMKLKMPRVTNEVTV</sequence>
<dbReference type="AlphaFoldDB" id="A0AAJ2DQD2"/>
<name>A0AAJ2DQD2_9BACI</name>
<reference evidence="2 3" key="1">
    <citation type="submission" date="2017-09" db="EMBL/GenBank/DDBJ databases">
        <title>Large-scale bioinformatics analysis of Bacillus genomes uncovers conserved roles of natural products in bacterial physiology.</title>
        <authorList>
            <consortium name="Agbiome Team Llc"/>
            <person name="Bleich R.M."/>
            <person name="Grubbs K.J."/>
            <person name="Santa Maria K.C."/>
            <person name="Allen S.E."/>
            <person name="Farag S."/>
            <person name="Shank E.A."/>
            <person name="Bowers A."/>
        </authorList>
    </citation>
    <scope>NUCLEOTIDE SEQUENCE [LARGE SCALE GENOMIC DNA]</scope>
    <source>
        <strain evidence="2 3">AFS037265</strain>
    </source>
</reference>
<gene>
    <name evidence="2" type="ORF">COF81_31710</name>
    <name evidence="1" type="ORF">FOS08_26280</name>
</gene>
<evidence type="ECO:0000313" key="3">
    <source>
        <dbReference type="Proteomes" id="UP000221918"/>
    </source>
</evidence>
<dbReference type="Proteomes" id="UP000221918">
    <property type="component" value="Unassembled WGS sequence"/>
</dbReference>
<evidence type="ECO:0000313" key="2">
    <source>
        <dbReference type="EMBL" id="PHE82138.1"/>
    </source>
</evidence>